<dbReference type="SUPFAM" id="SSF47413">
    <property type="entry name" value="lambda repressor-like DNA-binding domains"/>
    <property type="match status" value="1"/>
</dbReference>
<dbReference type="AlphaFoldDB" id="A0A4R5KJA7"/>
<keyword evidence="4" id="KW-0804">Transcription</keyword>
<evidence type="ECO:0000256" key="1">
    <source>
        <dbReference type="ARBA" id="ARBA00022491"/>
    </source>
</evidence>
<dbReference type="OrthoDB" id="9796186at2"/>
<evidence type="ECO:0000259" key="6">
    <source>
        <dbReference type="PROSITE" id="PS50943"/>
    </source>
</evidence>
<dbReference type="SUPFAM" id="SSF53822">
    <property type="entry name" value="Periplasmic binding protein-like I"/>
    <property type="match status" value="1"/>
</dbReference>
<dbReference type="InterPro" id="IPR000843">
    <property type="entry name" value="HTH_LacI"/>
</dbReference>
<dbReference type="CDD" id="cd06267">
    <property type="entry name" value="PBP1_LacI_sugar_binding-like"/>
    <property type="match status" value="1"/>
</dbReference>
<reference evidence="7 8" key="1">
    <citation type="submission" date="2019-03" db="EMBL/GenBank/DDBJ databases">
        <title>This is whole genome sequence of Paenibacillus sp MS74 strain.</title>
        <authorList>
            <person name="Trinh H.N."/>
        </authorList>
    </citation>
    <scope>NUCLEOTIDE SEQUENCE [LARGE SCALE GENOMIC DNA]</scope>
    <source>
        <strain evidence="7 8">MS74</strain>
    </source>
</reference>
<sequence length="329" mass="37102">MASINDVAQRAGVSKSTVSHVINKTRFVAPETIEKVRKAMEELDYYPSQVASSLRSNKSKIIGFIFPLPEEEPFSMLVTQGMESVLNDNGYNMILCNSRRDVQKEKEMIQMLNSRLIDGLVISPSSSEAGYYDDLIKGSYPTVFVDAKAHANWADTVTSDIYHGAFEAFSYLVSKGHEKIGLIKSDFEVTPNYEKFQAYHDVLKAYNIPLDLSLIKSAHSCIENGYLLCKELIENSNMTALMIANYVMMIGAVKYLQEAQIQIPDELAVISVEEYNWMQILKPQLTVIKQSPRALGEMTAKAILARIDHPDMERKDYRLPTEFVLRGSC</sequence>
<dbReference type="InterPro" id="IPR046335">
    <property type="entry name" value="LacI/GalR-like_sensor"/>
</dbReference>
<evidence type="ECO:0000313" key="8">
    <source>
        <dbReference type="Proteomes" id="UP000295636"/>
    </source>
</evidence>
<keyword evidence="1" id="KW-0678">Repressor</keyword>
<gene>
    <name evidence="7" type="ORF">E1757_20635</name>
</gene>
<dbReference type="GO" id="GO:0000976">
    <property type="term" value="F:transcription cis-regulatory region binding"/>
    <property type="evidence" value="ECO:0007669"/>
    <property type="project" value="TreeGrafter"/>
</dbReference>
<dbReference type="PANTHER" id="PTHR30146:SF148">
    <property type="entry name" value="HTH-TYPE TRANSCRIPTIONAL REPRESSOR PURR-RELATED"/>
    <property type="match status" value="1"/>
</dbReference>
<dbReference type="PROSITE" id="PS50943">
    <property type="entry name" value="HTH_CROC1"/>
    <property type="match status" value="1"/>
</dbReference>
<dbReference type="CDD" id="cd01392">
    <property type="entry name" value="HTH_LacI"/>
    <property type="match status" value="1"/>
</dbReference>
<dbReference type="PROSITE" id="PS00356">
    <property type="entry name" value="HTH_LACI_1"/>
    <property type="match status" value="1"/>
</dbReference>
<proteinExistence type="predicted"/>
<dbReference type="SMART" id="SM00354">
    <property type="entry name" value="HTH_LACI"/>
    <property type="match status" value="1"/>
</dbReference>
<accession>A0A4R5KJA7</accession>
<dbReference type="PANTHER" id="PTHR30146">
    <property type="entry name" value="LACI-RELATED TRANSCRIPTIONAL REPRESSOR"/>
    <property type="match status" value="1"/>
</dbReference>
<dbReference type="InterPro" id="IPR028082">
    <property type="entry name" value="Peripla_BP_I"/>
</dbReference>
<dbReference type="RefSeq" id="WP_133231589.1">
    <property type="nucleotide sequence ID" value="NZ_SMRT01000010.1"/>
</dbReference>
<comment type="caution">
    <text evidence="7">The sequence shown here is derived from an EMBL/GenBank/DDBJ whole genome shotgun (WGS) entry which is preliminary data.</text>
</comment>
<dbReference type="InterPro" id="IPR010982">
    <property type="entry name" value="Lambda_DNA-bd_dom_sf"/>
</dbReference>
<feature type="domain" description="HTH lacI-type" evidence="5">
    <location>
        <begin position="2"/>
        <end position="56"/>
    </location>
</feature>
<keyword evidence="8" id="KW-1185">Reference proteome</keyword>
<feature type="domain" description="HTH cro/C1-type" evidence="6">
    <location>
        <begin position="3"/>
        <end position="46"/>
    </location>
</feature>
<dbReference type="Proteomes" id="UP000295636">
    <property type="component" value="Unassembled WGS sequence"/>
</dbReference>
<evidence type="ECO:0000256" key="2">
    <source>
        <dbReference type="ARBA" id="ARBA00023015"/>
    </source>
</evidence>
<keyword evidence="3" id="KW-0238">DNA-binding</keyword>
<keyword evidence="2" id="KW-0805">Transcription regulation</keyword>
<dbReference type="EMBL" id="SMRT01000010">
    <property type="protein sequence ID" value="TDF95506.1"/>
    <property type="molecule type" value="Genomic_DNA"/>
</dbReference>
<dbReference type="PRINTS" id="PR00036">
    <property type="entry name" value="HTHLACI"/>
</dbReference>
<evidence type="ECO:0000256" key="4">
    <source>
        <dbReference type="ARBA" id="ARBA00023163"/>
    </source>
</evidence>
<dbReference type="Pfam" id="PF00356">
    <property type="entry name" value="LacI"/>
    <property type="match status" value="1"/>
</dbReference>
<dbReference type="Pfam" id="PF13377">
    <property type="entry name" value="Peripla_BP_3"/>
    <property type="match status" value="1"/>
</dbReference>
<dbReference type="InterPro" id="IPR001387">
    <property type="entry name" value="Cro/C1-type_HTH"/>
</dbReference>
<dbReference type="PROSITE" id="PS50932">
    <property type="entry name" value="HTH_LACI_2"/>
    <property type="match status" value="1"/>
</dbReference>
<dbReference type="Gene3D" id="1.10.260.40">
    <property type="entry name" value="lambda repressor-like DNA-binding domains"/>
    <property type="match status" value="1"/>
</dbReference>
<evidence type="ECO:0000313" key="7">
    <source>
        <dbReference type="EMBL" id="TDF95506.1"/>
    </source>
</evidence>
<protein>
    <submittedName>
        <fullName evidence="7">LacI family transcriptional regulator</fullName>
    </submittedName>
</protein>
<name>A0A4R5KJA7_9BACL</name>
<dbReference type="Gene3D" id="3.40.50.2300">
    <property type="match status" value="2"/>
</dbReference>
<organism evidence="7 8">
    <name type="scientific">Paenibacillus piri</name>
    <dbReference type="NCBI Taxonomy" id="2547395"/>
    <lineage>
        <taxon>Bacteria</taxon>
        <taxon>Bacillati</taxon>
        <taxon>Bacillota</taxon>
        <taxon>Bacilli</taxon>
        <taxon>Bacillales</taxon>
        <taxon>Paenibacillaceae</taxon>
        <taxon>Paenibacillus</taxon>
    </lineage>
</organism>
<evidence type="ECO:0000256" key="3">
    <source>
        <dbReference type="ARBA" id="ARBA00023125"/>
    </source>
</evidence>
<evidence type="ECO:0000259" key="5">
    <source>
        <dbReference type="PROSITE" id="PS50932"/>
    </source>
</evidence>
<dbReference type="GO" id="GO:0003700">
    <property type="term" value="F:DNA-binding transcription factor activity"/>
    <property type="evidence" value="ECO:0007669"/>
    <property type="project" value="TreeGrafter"/>
</dbReference>